<gene>
    <name evidence="1" type="ORF">MLD38_031868</name>
</gene>
<protein>
    <submittedName>
        <fullName evidence="1">Uncharacterized protein</fullName>
    </submittedName>
</protein>
<accession>A0ACB9MU91</accession>
<organism evidence="1 2">
    <name type="scientific">Melastoma candidum</name>
    <dbReference type="NCBI Taxonomy" id="119954"/>
    <lineage>
        <taxon>Eukaryota</taxon>
        <taxon>Viridiplantae</taxon>
        <taxon>Streptophyta</taxon>
        <taxon>Embryophyta</taxon>
        <taxon>Tracheophyta</taxon>
        <taxon>Spermatophyta</taxon>
        <taxon>Magnoliopsida</taxon>
        <taxon>eudicotyledons</taxon>
        <taxon>Gunneridae</taxon>
        <taxon>Pentapetalae</taxon>
        <taxon>rosids</taxon>
        <taxon>malvids</taxon>
        <taxon>Myrtales</taxon>
        <taxon>Melastomataceae</taxon>
        <taxon>Melastomatoideae</taxon>
        <taxon>Melastomateae</taxon>
        <taxon>Melastoma</taxon>
    </lineage>
</organism>
<dbReference type="EMBL" id="CM042888">
    <property type="protein sequence ID" value="KAI4326566.1"/>
    <property type="molecule type" value="Genomic_DNA"/>
</dbReference>
<sequence length="618" mass="68019">MDFWVFVAAASAACLTTKYIKNTPRDLKGCKATLNGSWYIAGLAHGKRMKGHGDVSRNNVFDKSVLGTNATAEAASTSGSEEMIARNLEQCILLSIASLPTEYTVKIADVARENENTSGCDICSSSGDEGSGNFEGITCSFQRSVKSNSSLRSRHRHLWPNPLTSLESCFVAQLCNHNAEPADPIRSLPKPSSSVAGPLLFTDRSNTISRSSEGFVGASDATAAIGIQKQSQIEISRNLAGVPPLPSLPTEITSDARSDISICCVGSRRKLYSQNGWMHGIILFSLGLYVGIISSVARKRTDVDKLKDLLNQKENLVQDLQEELEMKDSVIIKELDNDISGSWITHQTSFPDADPTLSSNERHESDVNEELHKPGRVENLDSMRKIEAELEAELERLGLNVGLDNVQLNNMMVDIPKGHGDLEKDGSSGSSTAPSANYAVSLRALTLRLHELIESQLEERIQELELALENSQRKLRLMESTQKVCTNRRFSSDVARPVVMNLPGEETLSAYGEETYEEFMKFDSSEETTPPCRDNSPVWQSIKPNGTTKPLLLNRVEVANKTLSFEQGTDSLGMSRDESSDANDNMLIRQLVERTKRDAQVVMKGLNPENLTEPQVYM</sequence>
<dbReference type="Proteomes" id="UP001057402">
    <property type="component" value="Chromosome 9"/>
</dbReference>
<comment type="caution">
    <text evidence="1">The sequence shown here is derived from an EMBL/GenBank/DDBJ whole genome shotgun (WGS) entry which is preliminary data.</text>
</comment>
<evidence type="ECO:0000313" key="2">
    <source>
        <dbReference type="Proteomes" id="UP001057402"/>
    </source>
</evidence>
<proteinExistence type="predicted"/>
<evidence type="ECO:0000313" key="1">
    <source>
        <dbReference type="EMBL" id="KAI4326566.1"/>
    </source>
</evidence>
<reference evidence="2" key="1">
    <citation type="journal article" date="2023" name="Front. Plant Sci.">
        <title>Chromosomal-level genome assembly of Melastoma candidum provides insights into trichome evolution.</title>
        <authorList>
            <person name="Zhong Y."/>
            <person name="Wu W."/>
            <person name="Sun C."/>
            <person name="Zou P."/>
            <person name="Liu Y."/>
            <person name="Dai S."/>
            <person name="Zhou R."/>
        </authorList>
    </citation>
    <scope>NUCLEOTIDE SEQUENCE [LARGE SCALE GENOMIC DNA]</scope>
</reference>
<keyword evidence="2" id="KW-1185">Reference proteome</keyword>
<name>A0ACB9MU91_9MYRT</name>